<dbReference type="EMBL" id="JAAOAO010000658">
    <property type="protein sequence ID" value="KAF5533868.1"/>
    <property type="molecule type" value="Genomic_DNA"/>
</dbReference>
<organism evidence="2 3">
    <name type="scientific">Fusarium napiforme</name>
    <dbReference type="NCBI Taxonomy" id="42672"/>
    <lineage>
        <taxon>Eukaryota</taxon>
        <taxon>Fungi</taxon>
        <taxon>Dikarya</taxon>
        <taxon>Ascomycota</taxon>
        <taxon>Pezizomycotina</taxon>
        <taxon>Sordariomycetes</taxon>
        <taxon>Hypocreomycetidae</taxon>
        <taxon>Hypocreales</taxon>
        <taxon>Nectriaceae</taxon>
        <taxon>Fusarium</taxon>
        <taxon>Fusarium fujikuroi species complex</taxon>
    </lineage>
</organism>
<accession>A0A8H5ID64</accession>
<gene>
    <name evidence="2" type="ORF">FNAPI_12557</name>
</gene>
<evidence type="ECO:0000313" key="2">
    <source>
        <dbReference type="EMBL" id="KAF5533868.1"/>
    </source>
</evidence>
<dbReference type="AlphaFoldDB" id="A0A8H5ID64"/>
<keyword evidence="2" id="KW-0223">Dioxygenase</keyword>
<evidence type="ECO:0000256" key="1">
    <source>
        <dbReference type="SAM" id="MobiDB-lite"/>
    </source>
</evidence>
<keyword evidence="3" id="KW-1185">Reference proteome</keyword>
<feature type="region of interest" description="Disordered" evidence="1">
    <location>
        <begin position="1"/>
        <end position="42"/>
    </location>
</feature>
<comment type="caution">
    <text evidence="2">The sequence shown here is derived from an EMBL/GenBank/DDBJ whole genome shotgun (WGS) entry which is preliminary data.</text>
</comment>
<dbReference type="Proteomes" id="UP000574317">
    <property type="component" value="Unassembled WGS sequence"/>
</dbReference>
<sequence>MSPPAADVDTPSPAPAVQPVSKPVKGTGTSSTSRLDGPLSYTGSLDAEEQFDVTAVIGREFPQLQLSEILKDDNKLRDLAVLGMNI</sequence>
<proteinExistence type="predicted"/>
<protein>
    <submittedName>
        <fullName evidence="2">Taurine dioxygenase</fullName>
    </submittedName>
</protein>
<evidence type="ECO:0000313" key="3">
    <source>
        <dbReference type="Proteomes" id="UP000574317"/>
    </source>
</evidence>
<reference evidence="2 3" key="1">
    <citation type="submission" date="2020-05" db="EMBL/GenBank/DDBJ databases">
        <title>Identification and distribution of gene clusters putatively required for synthesis of sphingolipid metabolism inhibitors in phylogenetically diverse species of the filamentous fungus Fusarium.</title>
        <authorList>
            <person name="Kim H.-S."/>
            <person name="Busman M."/>
            <person name="Brown D.W."/>
            <person name="Divon H."/>
            <person name="Uhlig S."/>
            <person name="Proctor R.H."/>
        </authorList>
    </citation>
    <scope>NUCLEOTIDE SEQUENCE [LARGE SCALE GENOMIC DNA]</scope>
    <source>
        <strain evidence="2 3">NRRL 25196</strain>
    </source>
</reference>
<name>A0A8H5ID64_9HYPO</name>
<keyword evidence="2" id="KW-0560">Oxidoreductase</keyword>
<dbReference type="GO" id="GO:0051213">
    <property type="term" value="F:dioxygenase activity"/>
    <property type="evidence" value="ECO:0007669"/>
    <property type="project" value="UniProtKB-KW"/>
</dbReference>